<dbReference type="GO" id="GO:0005634">
    <property type="term" value="C:nucleus"/>
    <property type="evidence" value="ECO:0007669"/>
    <property type="project" value="UniProtKB-SubCell"/>
</dbReference>
<feature type="region of interest" description="Disordered" evidence="15">
    <location>
        <begin position="297"/>
        <end position="350"/>
    </location>
</feature>
<comment type="caution">
    <text evidence="18">The sequence shown here is derived from an EMBL/GenBank/DDBJ whole genome shotgun (WGS) entry which is preliminary data.</text>
</comment>
<proteinExistence type="inferred from homology"/>
<comment type="caution">
    <text evidence="14">Lacks conserved residue(s) required for the propagation of feature annotation.</text>
</comment>
<evidence type="ECO:0000256" key="5">
    <source>
        <dbReference type="ARBA" id="ARBA00013499"/>
    </source>
</evidence>
<protein>
    <recommendedName>
        <fullName evidence="12">Dynein axonemal assembly factor 8</fullName>
    </recommendedName>
    <alternativeName>
        <fullName evidence="13">Dynein axonemal-associated protein 1</fullName>
    </alternativeName>
    <alternativeName>
        <fullName evidence="5">Nucleoside diphosphate kinase B</fullName>
    </alternativeName>
</protein>
<dbReference type="InterPro" id="IPR051766">
    <property type="entry name" value="TXND_domain-containing"/>
</dbReference>
<comment type="function">
    <text evidence="10">In cyliated cells, dynein axonemal particle-specific protein required for deployment of ODA to the axoneme. Interacts with outer dynein arm (ODA) subunits.</text>
</comment>
<dbReference type="InterPro" id="IPR036850">
    <property type="entry name" value="NDK-like_dom_sf"/>
</dbReference>
<accession>A0AAV1PH37</accession>
<dbReference type="GO" id="GO:0070840">
    <property type="term" value="F:dynein complex binding"/>
    <property type="evidence" value="ECO:0007669"/>
    <property type="project" value="InterPro"/>
</dbReference>
<evidence type="ECO:0000256" key="10">
    <source>
        <dbReference type="ARBA" id="ARBA00024177"/>
    </source>
</evidence>
<sequence>MWNKTFWATKMLQLTLIMGDSSTAFVHWSVKQLASHEAATKDEQAYLCPLKMELNPWSSILEKVKPHIPTIDFNSLLSEDEGMVTIFQRPAGLSLKVPEDVQEDNFPMEDDELEELLKPFSQTCWSEENCSQSLKLDDDEIVESTTVTHWGTQQSGTDIEANEKKIVELNRAKLDVSLKSNGNNSKSDKGFVVLSFAKLDQWDLDDVLQNLKQDTVPLQQGVSGELPKLHADGDKDRSQGDIMEKLVAFSKNQSASDLVTSYNHIRQNNVCNKSFESMAAKLQLSHQECPTVYIDLRCPDPSIKPPRTSPKLSPDYKSPAKHNTHPETPPAEKPNLKVHVGSQAGDREVTGKSMLLQKIREMNGNGNKYPKAPKQQRDQQQRKQVKQTSQREQHQQIHEELRLHRPTKSVREKQPAAEKTDVLYDFEASYLQPISTLPADIESKGCMQLIVSLSSPGMAESRSHGKRKYLDPVTKANVYNTLVAWCLSLVGPDPRHDEDGVDAKVPFWVAGLQQLWTEDGLALHVLAVARQSYTPRKRDTDIHEPFYKHVCRFLSETSLTSIAHWLHPTSPIYLPSLYLNCFISATSNKKVIDRTFGLSPGFYWQTVETQECVCKGRETTQELHTEVSFTLWCALSLLPILTHYTLQLVLDSGLDVCGLRLLYPPQGVLSNCTGAEAVIQSAETTKPVLALAVRGPHAHSVMKDLTNSLDSVLLMKTDPPSKNLNHCRGQGSPLLYSPQLASQVHRELCLWFSGRLRGGRPDDHRQLLNKVDRVGRSMSNVRSSALLCATTKGDMLLVVSPIVPLCCHALVLAVCERRGFSLRGLQRLQLQSSGAAVLGLSNQQALVYCSPPTVTLHQDEPKLPNHCLVLILRKENASCHSVNLPAAIMREFKAQQFLGCIRSRRDDGQAVEPSLCFHTVPYNSHLFHIFVKCMWAVPNPSDVLLPRQKCPFKSDMGQVVILTLCGKDMSQGLNLLHILLTERPQAFELLGLKWLPVLTRLQAQELSPYEVGEQLYHGSLHSLMSSSALVCALRRVDAFASLQKLLQHDCHGDLSVLMSPTPEVAFRQASLFFFDHEMIPDPQMLLTVFLFKPSVWNHTLATILRKLQQSGLMLVGLQVATLDKSDANSLLSAENDTSDLEARVQFLCSGWSLAVCLKGENAVQRLLDMLGQEDSSLWTACYGSGTYQRAIQDVKRLFPEGLCCAFTSTMRQEQILSLCSDPLASVVRKQSCTLAPAAKEGLSPLMASGPNGGTLINTALLQTTCLLLPINASTLSQEPSQLDMLEQLLRSGCHLVAGRLSILDIEQKQHIARTLKRLSSEDERVAHLHLTPCLIIALQGEKVVTCINLIIQSIYKERSDLQKVGEMMIYPESEKEAEQLICYLFDALSPESCYTIVP</sequence>
<dbReference type="InterPro" id="IPR031531">
    <property type="entry name" value="DNAAF8"/>
</dbReference>
<dbReference type="GO" id="GO:0030027">
    <property type="term" value="C:lamellipodium"/>
    <property type="evidence" value="ECO:0007669"/>
    <property type="project" value="UniProtKB-SubCell"/>
</dbReference>
<name>A0AAV1PH37_SCOSC</name>
<feature type="signal peptide" evidence="16">
    <location>
        <begin position="1"/>
        <end position="19"/>
    </location>
</feature>
<evidence type="ECO:0000256" key="8">
    <source>
        <dbReference type="ARBA" id="ARBA00023242"/>
    </source>
</evidence>
<dbReference type="PANTHER" id="PTHR46135">
    <property type="entry name" value="NME/NM23 FAMILY MEMBER 8"/>
    <property type="match status" value="1"/>
</dbReference>
<keyword evidence="16" id="KW-0732">Signal</keyword>
<dbReference type="GO" id="GO:0001726">
    <property type="term" value="C:ruffle"/>
    <property type="evidence" value="ECO:0007669"/>
    <property type="project" value="UniProtKB-SubCell"/>
</dbReference>
<evidence type="ECO:0000313" key="18">
    <source>
        <dbReference type="EMBL" id="CAK6971211.1"/>
    </source>
</evidence>
<evidence type="ECO:0000313" key="19">
    <source>
        <dbReference type="Proteomes" id="UP001314229"/>
    </source>
</evidence>
<dbReference type="Pfam" id="PF15773">
    <property type="entry name" value="DAAP1"/>
    <property type="match status" value="1"/>
</dbReference>
<dbReference type="InterPro" id="IPR034907">
    <property type="entry name" value="NDK-like_dom"/>
</dbReference>
<evidence type="ECO:0000256" key="13">
    <source>
        <dbReference type="ARBA" id="ARBA00030565"/>
    </source>
</evidence>
<evidence type="ECO:0000256" key="1">
    <source>
        <dbReference type="ARBA" id="ARBA00003465"/>
    </source>
</evidence>
<evidence type="ECO:0000256" key="15">
    <source>
        <dbReference type="SAM" id="MobiDB-lite"/>
    </source>
</evidence>
<evidence type="ECO:0000256" key="3">
    <source>
        <dbReference type="ARBA" id="ARBA00004466"/>
    </source>
</evidence>
<dbReference type="Gene3D" id="3.30.70.141">
    <property type="entry name" value="Nucleoside diphosphate kinase-like domain"/>
    <property type="match status" value="1"/>
</dbReference>
<comment type="function">
    <text evidence="1">Major role in the synthesis of nucleoside triphosphates other than ATP.</text>
</comment>
<dbReference type="GO" id="GO:0046872">
    <property type="term" value="F:metal ion binding"/>
    <property type="evidence" value="ECO:0007669"/>
    <property type="project" value="UniProtKB-KW"/>
</dbReference>
<evidence type="ECO:0000259" key="17">
    <source>
        <dbReference type="SMART" id="SM00562"/>
    </source>
</evidence>
<dbReference type="EMBL" id="CAWUFR010000172">
    <property type="protein sequence ID" value="CAK6971211.1"/>
    <property type="molecule type" value="Genomic_DNA"/>
</dbReference>
<evidence type="ECO:0000256" key="9">
    <source>
        <dbReference type="ARBA" id="ARBA00023306"/>
    </source>
</evidence>
<evidence type="ECO:0000256" key="12">
    <source>
        <dbReference type="ARBA" id="ARBA00024428"/>
    </source>
</evidence>
<keyword evidence="6" id="KW-0963">Cytoplasm</keyword>
<gene>
    <name evidence="18" type="ORF">FSCOSCO3_A004594</name>
</gene>
<dbReference type="SMART" id="SM00562">
    <property type="entry name" value="NDK"/>
    <property type="match status" value="1"/>
</dbReference>
<keyword evidence="9" id="KW-0131">Cell cycle</keyword>
<dbReference type="Proteomes" id="UP001314229">
    <property type="component" value="Unassembled WGS sequence"/>
</dbReference>
<reference evidence="18 19" key="1">
    <citation type="submission" date="2024-01" db="EMBL/GenBank/DDBJ databases">
        <authorList>
            <person name="Alioto T."/>
            <person name="Alioto T."/>
            <person name="Gomez Garrido J."/>
        </authorList>
    </citation>
    <scope>NUCLEOTIDE SEQUENCE [LARGE SCALE GENOMIC DNA]</scope>
</reference>
<evidence type="ECO:0000256" key="2">
    <source>
        <dbReference type="ARBA" id="ARBA00004123"/>
    </source>
</evidence>
<comment type="subcellular location">
    <subcellularLocation>
        <location evidence="4">Cell projection</location>
        <location evidence="4">Lamellipodium</location>
    </subcellularLocation>
    <subcellularLocation>
        <location evidence="3">Cell projection</location>
        <location evidence="3">Ruffle</location>
    </subcellularLocation>
    <subcellularLocation>
        <location evidence="11">Dynein axonemal particle</location>
    </subcellularLocation>
    <subcellularLocation>
        <location evidence="2">Nucleus</location>
    </subcellularLocation>
</comment>
<evidence type="ECO:0000256" key="7">
    <source>
        <dbReference type="ARBA" id="ARBA00022723"/>
    </source>
</evidence>
<dbReference type="PANTHER" id="PTHR46135:SF4">
    <property type="entry name" value="DYNEIN AXONEMAL ASSEMBLY FACTOR 8"/>
    <property type="match status" value="1"/>
</dbReference>
<feature type="chain" id="PRO_5043864047" description="Dynein axonemal assembly factor 8" evidence="16">
    <location>
        <begin position="20"/>
        <end position="1398"/>
    </location>
</feature>
<dbReference type="GO" id="GO:0120293">
    <property type="term" value="C:dynein axonemal particle"/>
    <property type="evidence" value="ECO:0007669"/>
    <property type="project" value="UniProtKB-SubCell"/>
</dbReference>
<evidence type="ECO:0000256" key="11">
    <source>
        <dbReference type="ARBA" id="ARBA00024190"/>
    </source>
</evidence>
<feature type="compositionally biased region" description="Basic and acidic residues" evidence="15">
    <location>
        <begin position="389"/>
        <end position="417"/>
    </location>
</feature>
<keyword evidence="8" id="KW-0539">Nucleus</keyword>
<feature type="domain" description="Nucleoside diphosphate kinase-like" evidence="17">
    <location>
        <begin position="1084"/>
        <end position="1204"/>
    </location>
</feature>
<evidence type="ECO:0000256" key="14">
    <source>
        <dbReference type="PROSITE-ProRule" id="PRU00706"/>
    </source>
</evidence>
<dbReference type="SUPFAM" id="SSF54919">
    <property type="entry name" value="Nucleoside diphosphate kinase, NDK"/>
    <property type="match status" value="2"/>
</dbReference>
<comment type="similarity">
    <text evidence="14">Belongs to the NDK family.</text>
</comment>
<keyword evidence="19" id="KW-1185">Reference proteome</keyword>
<keyword evidence="7" id="KW-0479">Metal-binding</keyword>
<organism evidence="18 19">
    <name type="scientific">Scomber scombrus</name>
    <name type="common">Atlantic mackerel</name>
    <name type="synonym">Scomber vernalis</name>
    <dbReference type="NCBI Taxonomy" id="13677"/>
    <lineage>
        <taxon>Eukaryota</taxon>
        <taxon>Metazoa</taxon>
        <taxon>Chordata</taxon>
        <taxon>Craniata</taxon>
        <taxon>Vertebrata</taxon>
        <taxon>Euteleostomi</taxon>
        <taxon>Actinopterygii</taxon>
        <taxon>Neopterygii</taxon>
        <taxon>Teleostei</taxon>
        <taxon>Neoteleostei</taxon>
        <taxon>Acanthomorphata</taxon>
        <taxon>Pelagiaria</taxon>
        <taxon>Scombriformes</taxon>
        <taxon>Scombridae</taxon>
        <taxon>Scomber</taxon>
    </lineage>
</organism>
<evidence type="ECO:0000256" key="6">
    <source>
        <dbReference type="ARBA" id="ARBA00022490"/>
    </source>
</evidence>
<dbReference type="Pfam" id="PF00334">
    <property type="entry name" value="NDK"/>
    <property type="match status" value="1"/>
</dbReference>
<feature type="region of interest" description="Disordered" evidence="15">
    <location>
        <begin position="363"/>
        <end position="417"/>
    </location>
</feature>
<dbReference type="PROSITE" id="PS51374">
    <property type="entry name" value="NDPK_LIKE"/>
    <property type="match status" value="1"/>
</dbReference>
<evidence type="ECO:0000256" key="4">
    <source>
        <dbReference type="ARBA" id="ARBA00004510"/>
    </source>
</evidence>
<evidence type="ECO:0000256" key="16">
    <source>
        <dbReference type="SAM" id="SignalP"/>
    </source>
</evidence>